<evidence type="ECO:0000313" key="1">
    <source>
        <dbReference type="EMBL" id="MBD2152549.1"/>
    </source>
</evidence>
<evidence type="ECO:0000313" key="2">
    <source>
        <dbReference type="Proteomes" id="UP000631421"/>
    </source>
</evidence>
<gene>
    <name evidence="1" type="ORF">H6F44_20855</name>
</gene>
<reference evidence="1" key="1">
    <citation type="journal article" date="2015" name="ISME J.">
        <title>Draft Genome Sequence of Streptomyces incarnatus NRRL8089, which Produces the Nucleoside Antibiotic Sinefungin.</title>
        <authorList>
            <person name="Oshima K."/>
            <person name="Hattori M."/>
            <person name="Shimizu H."/>
            <person name="Fukuda K."/>
            <person name="Nemoto M."/>
            <person name="Inagaki K."/>
            <person name="Tamura T."/>
        </authorList>
    </citation>
    <scope>NUCLEOTIDE SEQUENCE</scope>
    <source>
        <strain evidence="1">FACHB-1277</strain>
    </source>
</reference>
<dbReference type="Proteomes" id="UP000631421">
    <property type="component" value="Unassembled WGS sequence"/>
</dbReference>
<accession>A0A926UWY5</accession>
<sequence length="45" mass="4996">MKHLLPQFSGSTDELDNLTLACSGCNGRCYNFMTGINPKIVTYIQ</sequence>
<organism evidence="1 2">
    <name type="scientific">Pseudanabaena cinerea FACHB-1277</name>
    <dbReference type="NCBI Taxonomy" id="2949581"/>
    <lineage>
        <taxon>Bacteria</taxon>
        <taxon>Bacillati</taxon>
        <taxon>Cyanobacteriota</taxon>
        <taxon>Cyanophyceae</taxon>
        <taxon>Pseudanabaenales</taxon>
        <taxon>Pseudanabaenaceae</taxon>
        <taxon>Pseudanabaena</taxon>
        <taxon>Pseudanabaena cinerea</taxon>
    </lineage>
</organism>
<dbReference type="EMBL" id="JACJPY010000116">
    <property type="protein sequence ID" value="MBD2152549.1"/>
    <property type="molecule type" value="Genomic_DNA"/>
</dbReference>
<protein>
    <recommendedName>
        <fullName evidence="3">HNH endonuclease</fullName>
    </recommendedName>
</protein>
<dbReference type="AlphaFoldDB" id="A0A926UWY5"/>
<keyword evidence="2" id="KW-1185">Reference proteome</keyword>
<comment type="caution">
    <text evidence="1">The sequence shown here is derived from an EMBL/GenBank/DDBJ whole genome shotgun (WGS) entry which is preliminary data.</text>
</comment>
<reference evidence="1" key="2">
    <citation type="submission" date="2020-08" db="EMBL/GenBank/DDBJ databases">
        <authorList>
            <person name="Chen M."/>
            <person name="Teng W."/>
            <person name="Zhao L."/>
            <person name="Hu C."/>
            <person name="Zhou Y."/>
            <person name="Han B."/>
            <person name="Song L."/>
            <person name="Shu W."/>
        </authorList>
    </citation>
    <scope>NUCLEOTIDE SEQUENCE</scope>
    <source>
        <strain evidence="1">FACHB-1277</strain>
    </source>
</reference>
<name>A0A926UWY5_9CYAN</name>
<proteinExistence type="predicted"/>
<evidence type="ECO:0008006" key="3">
    <source>
        <dbReference type="Google" id="ProtNLM"/>
    </source>
</evidence>
<dbReference type="RefSeq" id="WP_190353016.1">
    <property type="nucleotide sequence ID" value="NZ_JACJPY010000116.1"/>
</dbReference>